<feature type="transmembrane region" description="Helical" evidence="1">
    <location>
        <begin position="97"/>
        <end position="114"/>
    </location>
</feature>
<feature type="transmembrane region" description="Helical" evidence="1">
    <location>
        <begin position="23"/>
        <end position="49"/>
    </location>
</feature>
<proteinExistence type="predicted"/>
<evidence type="ECO:0000313" key="3">
    <source>
        <dbReference type="Proteomes" id="UP000319004"/>
    </source>
</evidence>
<gene>
    <name evidence="2" type="ORF">Enr13x_05250</name>
</gene>
<dbReference type="Proteomes" id="UP000319004">
    <property type="component" value="Chromosome"/>
</dbReference>
<dbReference type="AlphaFoldDB" id="A0A518HIS4"/>
<evidence type="ECO:0000256" key="1">
    <source>
        <dbReference type="SAM" id="Phobius"/>
    </source>
</evidence>
<reference evidence="2 3" key="1">
    <citation type="submission" date="2019-03" db="EMBL/GenBank/DDBJ databases">
        <title>Deep-cultivation of Planctomycetes and their phenomic and genomic characterization uncovers novel biology.</title>
        <authorList>
            <person name="Wiegand S."/>
            <person name="Jogler M."/>
            <person name="Boedeker C."/>
            <person name="Pinto D."/>
            <person name="Vollmers J."/>
            <person name="Rivas-Marin E."/>
            <person name="Kohn T."/>
            <person name="Peeters S.H."/>
            <person name="Heuer A."/>
            <person name="Rast P."/>
            <person name="Oberbeckmann S."/>
            <person name="Bunk B."/>
            <person name="Jeske O."/>
            <person name="Meyerdierks A."/>
            <person name="Storesund J.E."/>
            <person name="Kallscheuer N."/>
            <person name="Luecker S."/>
            <person name="Lage O.M."/>
            <person name="Pohl T."/>
            <person name="Merkel B.J."/>
            <person name="Hornburger P."/>
            <person name="Mueller R.-W."/>
            <person name="Bruemmer F."/>
            <person name="Labrenz M."/>
            <person name="Spormann A.M."/>
            <person name="Op den Camp H."/>
            <person name="Overmann J."/>
            <person name="Amann R."/>
            <person name="Jetten M.S.M."/>
            <person name="Mascher T."/>
            <person name="Medema M.H."/>
            <person name="Devos D.P."/>
            <person name="Kaster A.-K."/>
            <person name="Ovreas L."/>
            <person name="Rohde M."/>
            <person name="Galperin M.Y."/>
            <person name="Jogler C."/>
        </authorList>
    </citation>
    <scope>NUCLEOTIDE SEQUENCE [LARGE SCALE GENOMIC DNA]</scope>
    <source>
        <strain evidence="2 3">Enr13</strain>
    </source>
</reference>
<accession>A0A518HIS4</accession>
<protein>
    <submittedName>
        <fullName evidence="2">Uncharacterized protein</fullName>
    </submittedName>
</protein>
<sequence length="116" mass="12346">MSENVSTSGTEKPTAAYWGWRRIIAFVLIQLSWTAYLLGAGSFGALYALGSLLGGANREVNVITGISLMLVLYAIGAMLIAAVLLAAVALIFSRKTLYLGIAYVPTAIYAYHVLSV</sequence>
<organism evidence="2 3">
    <name type="scientific">Stieleria neptunia</name>
    <dbReference type="NCBI Taxonomy" id="2527979"/>
    <lineage>
        <taxon>Bacteria</taxon>
        <taxon>Pseudomonadati</taxon>
        <taxon>Planctomycetota</taxon>
        <taxon>Planctomycetia</taxon>
        <taxon>Pirellulales</taxon>
        <taxon>Pirellulaceae</taxon>
        <taxon>Stieleria</taxon>
    </lineage>
</organism>
<keyword evidence="1" id="KW-0812">Transmembrane</keyword>
<dbReference type="RefSeq" id="WP_145384519.1">
    <property type="nucleotide sequence ID" value="NZ_CP037423.1"/>
</dbReference>
<dbReference type="EMBL" id="CP037423">
    <property type="protein sequence ID" value="QDV40690.1"/>
    <property type="molecule type" value="Genomic_DNA"/>
</dbReference>
<keyword evidence="3" id="KW-1185">Reference proteome</keyword>
<evidence type="ECO:0000313" key="2">
    <source>
        <dbReference type="EMBL" id="QDV40690.1"/>
    </source>
</evidence>
<dbReference type="KEGG" id="snep:Enr13x_05250"/>
<keyword evidence="1" id="KW-0472">Membrane</keyword>
<dbReference type="OrthoDB" id="10004465at2"/>
<keyword evidence="1" id="KW-1133">Transmembrane helix</keyword>
<name>A0A518HIS4_9BACT</name>
<feature type="transmembrane region" description="Helical" evidence="1">
    <location>
        <begin position="70"/>
        <end position="91"/>
    </location>
</feature>